<dbReference type="EMBL" id="AMCI01005945">
    <property type="protein sequence ID" value="EJW95190.1"/>
    <property type="molecule type" value="Genomic_DNA"/>
</dbReference>
<sequence>MLETIAKAAEEAGWATTINYDKEKVILTVDIPFSEPISIPSLDCVNIVHEVEKV</sequence>
<organism evidence="1">
    <name type="scientific">gut metagenome</name>
    <dbReference type="NCBI Taxonomy" id="749906"/>
    <lineage>
        <taxon>unclassified sequences</taxon>
        <taxon>metagenomes</taxon>
        <taxon>organismal metagenomes</taxon>
    </lineage>
</organism>
<reference evidence="1" key="1">
    <citation type="journal article" date="2012" name="PLoS ONE">
        <title>Gene sets for utilization of primary and secondary nutrition supplies in the distal gut of endangered iberian lynx.</title>
        <authorList>
            <person name="Alcaide M."/>
            <person name="Messina E."/>
            <person name="Richter M."/>
            <person name="Bargiela R."/>
            <person name="Peplies J."/>
            <person name="Huws S.A."/>
            <person name="Newbold C.J."/>
            <person name="Golyshin P.N."/>
            <person name="Simon M.A."/>
            <person name="Lopez G."/>
            <person name="Yakimov M.M."/>
            <person name="Ferrer M."/>
        </authorList>
    </citation>
    <scope>NUCLEOTIDE SEQUENCE</scope>
</reference>
<evidence type="ECO:0000313" key="1">
    <source>
        <dbReference type="EMBL" id="EJW95190.1"/>
    </source>
</evidence>
<gene>
    <name evidence="1" type="ORF">EVA_16702</name>
</gene>
<protein>
    <submittedName>
        <fullName evidence="1">Uncharacterized protein</fullName>
    </submittedName>
</protein>
<comment type="caution">
    <text evidence="1">The sequence shown here is derived from an EMBL/GenBank/DDBJ whole genome shotgun (WGS) entry which is preliminary data.</text>
</comment>
<proteinExistence type="predicted"/>
<accession>J9C5S3</accession>
<feature type="non-terminal residue" evidence="1">
    <location>
        <position position="54"/>
    </location>
</feature>
<name>J9C5S3_9ZZZZ</name>
<dbReference type="AlphaFoldDB" id="J9C5S3"/>